<reference evidence="2 3" key="1">
    <citation type="submission" date="2017-11" db="EMBL/GenBank/DDBJ databases">
        <title>Draft Genome Sequence of Sporolactobacillus inulinus NBRC 111894 Isolated from Koso, a Japanese Sugar-Vegetable Fermented Beverage.</title>
        <authorList>
            <person name="Chiou T.Y."/>
            <person name="Oshima K."/>
            <person name="Suda W."/>
            <person name="Hattori M."/>
            <person name="Takahashi T."/>
        </authorList>
    </citation>
    <scope>NUCLEOTIDE SEQUENCE [LARGE SCALE GENOMIC DNA]</scope>
    <source>
        <strain evidence="2 3">NBRC111894</strain>
    </source>
</reference>
<comment type="caution">
    <text evidence="2">The sequence shown here is derived from an EMBL/GenBank/DDBJ whole genome shotgun (WGS) entry which is preliminary data.</text>
</comment>
<name>A0A4Y1ZE22_9BACL</name>
<organism evidence="2 3">
    <name type="scientific">Sporolactobacillus inulinus</name>
    <dbReference type="NCBI Taxonomy" id="2078"/>
    <lineage>
        <taxon>Bacteria</taxon>
        <taxon>Bacillati</taxon>
        <taxon>Bacillota</taxon>
        <taxon>Bacilli</taxon>
        <taxon>Bacillales</taxon>
        <taxon>Sporolactobacillaceae</taxon>
        <taxon>Sporolactobacillus</taxon>
    </lineage>
</organism>
<keyword evidence="1" id="KW-0472">Membrane</keyword>
<evidence type="ECO:0000313" key="2">
    <source>
        <dbReference type="EMBL" id="GAY77396.1"/>
    </source>
</evidence>
<sequence length="53" mass="6078">MLSALLSYLVLSSRAKAAFANSIAYIRLILIIVNCFSLPNIHFLLFLRFCRFI</sequence>
<dbReference type="EMBL" id="BEXB01000025">
    <property type="protein sequence ID" value="GAY77396.1"/>
    <property type="molecule type" value="Genomic_DNA"/>
</dbReference>
<accession>A0A4Y1ZE22</accession>
<feature type="transmembrane region" description="Helical" evidence="1">
    <location>
        <begin position="25"/>
        <end position="47"/>
    </location>
</feature>
<protein>
    <submittedName>
        <fullName evidence="2">Uncharacterized protein</fullName>
    </submittedName>
</protein>
<dbReference type="AlphaFoldDB" id="A0A4Y1ZE22"/>
<evidence type="ECO:0000256" key="1">
    <source>
        <dbReference type="SAM" id="Phobius"/>
    </source>
</evidence>
<proteinExistence type="predicted"/>
<evidence type="ECO:0000313" key="3">
    <source>
        <dbReference type="Proteomes" id="UP000319716"/>
    </source>
</evidence>
<keyword evidence="1" id="KW-0812">Transmembrane</keyword>
<dbReference type="Proteomes" id="UP000319716">
    <property type="component" value="Unassembled WGS sequence"/>
</dbReference>
<gene>
    <name evidence="2" type="ORF">NBRC111894_2950</name>
</gene>
<keyword evidence="1" id="KW-1133">Transmembrane helix</keyword>